<comment type="subunit">
    <text evidence="3">Component of the EKC/KEOPS complex composed of at least BUD32, CGI121, GON7, KAE1 and PCC1; the whole complex dimerizes.</text>
</comment>
<evidence type="ECO:0000256" key="17">
    <source>
        <dbReference type="PROSITE-ProRule" id="PRU10141"/>
    </source>
</evidence>
<feature type="binding site" evidence="17">
    <location>
        <position position="106"/>
    </location>
    <ligand>
        <name>ATP</name>
        <dbReference type="ChEBI" id="CHEBI:30616"/>
    </ligand>
</feature>
<keyword evidence="10 19" id="KW-0418">Kinase</keyword>
<dbReference type="PANTHER" id="PTHR45646:SF11">
    <property type="entry name" value="SERINE_THREONINE-PROTEIN KINASE DOA"/>
    <property type="match status" value="1"/>
</dbReference>
<evidence type="ECO:0000256" key="14">
    <source>
        <dbReference type="ARBA" id="ARBA00033194"/>
    </source>
</evidence>
<dbReference type="Gene3D" id="1.10.510.10">
    <property type="entry name" value="Transferase(Phosphotransferase) domain 1"/>
    <property type="match status" value="1"/>
</dbReference>
<keyword evidence="12" id="KW-0779">Telomere</keyword>
<reference evidence="20" key="1">
    <citation type="journal article" date="2018" name="Proc. Natl. Acad. Sci. U.S.A.">
        <title>Linking secondary metabolites to gene clusters through genome sequencing of six diverse Aspergillus species.</title>
        <authorList>
            <person name="Kaerboelling I."/>
            <person name="Vesth T.C."/>
            <person name="Frisvad J.C."/>
            <person name="Nybo J.L."/>
            <person name="Theobald S."/>
            <person name="Kuo A."/>
            <person name="Bowyer P."/>
            <person name="Matsuda Y."/>
            <person name="Mondo S."/>
            <person name="Lyhne E.K."/>
            <person name="Kogle M.E."/>
            <person name="Clum A."/>
            <person name="Lipzen A."/>
            <person name="Salamov A."/>
            <person name="Ngan C.Y."/>
            <person name="Daum C."/>
            <person name="Chiniquy J."/>
            <person name="Barry K."/>
            <person name="LaButti K."/>
            <person name="Haridas S."/>
            <person name="Simmons B.A."/>
            <person name="Magnuson J.K."/>
            <person name="Mortensen U.H."/>
            <person name="Larsen T.O."/>
            <person name="Grigoriev I.V."/>
            <person name="Baker S.E."/>
            <person name="Andersen M.R."/>
        </authorList>
    </citation>
    <scope>NUCLEOTIDE SEQUENCE [LARGE SCALE GENOMIC DNA]</scope>
    <source>
        <strain evidence="20">IBT 16806</strain>
    </source>
</reference>
<name>A0A2I1BYN6_ASPN1</name>
<evidence type="ECO:0000256" key="7">
    <source>
        <dbReference type="ARBA" id="ARBA00022527"/>
    </source>
</evidence>
<keyword evidence="8" id="KW-0808">Transferase</keyword>
<dbReference type="OrthoDB" id="5979581at2759"/>
<dbReference type="InterPro" id="IPR011009">
    <property type="entry name" value="Kinase-like_dom_sf"/>
</dbReference>
<comment type="catalytic activity">
    <reaction evidence="16">
        <text>L-seryl-[protein] + ATP = O-phospho-L-seryl-[protein] + ADP + H(+)</text>
        <dbReference type="Rhea" id="RHEA:17989"/>
        <dbReference type="Rhea" id="RHEA-COMP:9863"/>
        <dbReference type="Rhea" id="RHEA-COMP:11604"/>
        <dbReference type="ChEBI" id="CHEBI:15378"/>
        <dbReference type="ChEBI" id="CHEBI:29999"/>
        <dbReference type="ChEBI" id="CHEBI:30616"/>
        <dbReference type="ChEBI" id="CHEBI:83421"/>
        <dbReference type="ChEBI" id="CHEBI:456216"/>
        <dbReference type="EC" id="2.7.11.1"/>
    </reaction>
</comment>
<dbReference type="RefSeq" id="XP_024679056.1">
    <property type="nucleotide sequence ID" value="XM_024831357.1"/>
</dbReference>
<evidence type="ECO:0000256" key="11">
    <source>
        <dbReference type="ARBA" id="ARBA00022840"/>
    </source>
</evidence>
<evidence type="ECO:0000256" key="9">
    <source>
        <dbReference type="ARBA" id="ARBA00022741"/>
    </source>
</evidence>
<evidence type="ECO:0000256" key="2">
    <source>
        <dbReference type="ARBA" id="ARBA00004574"/>
    </source>
</evidence>
<comment type="catalytic activity">
    <reaction evidence="15">
        <text>L-threonyl-[protein] + ATP = O-phospho-L-threonyl-[protein] + ADP + H(+)</text>
        <dbReference type="Rhea" id="RHEA:46608"/>
        <dbReference type="Rhea" id="RHEA-COMP:11060"/>
        <dbReference type="Rhea" id="RHEA-COMP:11605"/>
        <dbReference type="ChEBI" id="CHEBI:15378"/>
        <dbReference type="ChEBI" id="CHEBI:30013"/>
        <dbReference type="ChEBI" id="CHEBI:30616"/>
        <dbReference type="ChEBI" id="CHEBI:61977"/>
        <dbReference type="ChEBI" id="CHEBI:456216"/>
        <dbReference type="EC" id="2.7.11.1"/>
    </reaction>
</comment>
<dbReference type="FunFam" id="3.30.200.20:FF:000969">
    <property type="entry name" value="Protein kinase, putative"/>
    <property type="match status" value="1"/>
</dbReference>
<dbReference type="EMBL" id="MSZS01000008">
    <property type="protein sequence ID" value="PKX90461.1"/>
    <property type="molecule type" value="Genomic_DNA"/>
</dbReference>
<dbReference type="GO" id="GO:0004674">
    <property type="term" value="F:protein serine/threonine kinase activity"/>
    <property type="evidence" value="ECO:0007669"/>
    <property type="project" value="UniProtKB-KW"/>
</dbReference>
<dbReference type="Proteomes" id="UP000234474">
    <property type="component" value="Unassembled WGS sequence"/>
</dbReference>
<dbReference type="EC" id="2.7.11.1" evidence="4"/>
<keyword evidence="11 17" id="KW-0067">ATP-binding</keyword>
<dbReference type="PROSITE" id="PS00109">
    <property type="entry name" value="PROTEIN_KINASE_TYR"/>
    <property type="match status" value="1"/>
</dbReference>
<evidence type="ECO:0000256" key="8">
    <source>
        <dbReference type="ARBA" id="ARBA00022679"/>
    </source>
</evidence>
<dbReference type="GO" id="GO:0005634">
    <property type="term" value="C:nucleus"/>
    <property type="evidence" value="ECO:0007669"/>
    <property type="project" value="TreeGrafter"/>
</dbReference>
<dbReference type="InterPro" id="IPR051175">
    <property type="entry name" value="CLK_kinases"/>
</dbReference>
<dbReference type="Pfam" id="PF00069">
    <property type="entry name" value="Pkinase"/>
    <property type="match status" value="2"/>
</dbReference>
<dbReference type="GO" id="GO:0043484">
    <property type="term" value="P:regulation of RNA splicing"/>
    <property type="evidence" value="ECO:0007669"/>
    <property type="project" value="TreeGrafter"/>
</dbReference>
<evidence type="ECO:0000256" key="12">
    <source>
        <dbReference type="ARBA" id="ARBA00022895"/>
    </source>
</evidence>
<evidence type="ECO:0000256" key="3">
    <source>
        <dbReference type="ARBA" id="ARBA00011534"/>
    </source>
</evidence>
<dbReference type="SMART" id="SM00220">
    <property type="entry name" value="S_TKc"/>
    <property type="match status" value="1"/>
</dbReference>
<dbReference type="OMA" id="DYSKDDC"/>
<evidence type="ECO:0000256" key="1">
    <source>
        <dbReference type="ARBA" id="ARBA00003747"/>
    </source>
</evidence>
<keyword evidence="20" id="KW-1185">Reference proteome</keyword>
<dbReference type="GO" id="GO:0005524">
    <property type="term" value="F:ATP binding"/>
    <property type="evidence" value="ECO:0007669"/>
    <property type="project" value="UniProtKB-UniRule"/>
</dbReference>
<dbReference type="InterPro" id="IPR017441">
    <property type="entry name" value="Protein_kinase_ATP_BS"/>
</dbReference>
<keyword evidence="7" id="KW-0723">Serine/threonine-protein kinase</keyword>
<evidence type="ECO:0000259" key="18">
    <source>
        <dbReference type="PROSITE" id="PS50011"/>
    </source>
</evidence>
<protein>
    <recommendedName>
        <fullName evidence="6">EKC/KEOPS complex subunit BUD32</fullName>
        <ecNumber evidence="4">2.7.11.1</ecNumber>
    </recommendedName>
    <alternativeName>
        <fullName evidence="13 14">Atypical Serine/threonine protein kinase BUD32</fullName>
    </alternativeName>
    <alternativeName>
        <fullName evidence="5">EKC/KEOPS complex subunit bud32</fullName>
    </alternativeName>
</protein>
<gene>
    <name evidence="19" type="ORF">P174DRAFT_507168</name>
</gene>
<dbReference type="PROSITE" id="PS50011">
    <property type="entry name" value="PROTEIN_KINASE_DOM"/>
    <property type="match status" value="1"/>
</dbReference>
<accession>A0A2I1BYN6</accession>
<evidence type="ECO:0000256" key="6">
    <source>
        <dbReference type="ARBA" id="ARBA00019973"/>
    </source>
</evidence>
<dbReference type="AlphaFoldDB" id="A0A2I1BYN6"/>
<evidence type="ECO:0000256" key="13">
    <source>
        <dbReference type="ARBA" id="ARBA00030980"/>
    </source>
</evidence>
<dbReference type="GO" id="GO:0000781">
    <property type="term" value="C:chromosome, telomeric region"/>
    <property type="evidence" value="ECO:0007669"/>
    <property type="project" value="UniProtKB-SubCell"/>
</dbReference>
<dbReference type="PROSITE" id="PS00107">
    <property type="entry name" value="PROTEIN_KINASE_ATP"/>
    <property type="match status" value="1"/>
</dbReference>
<evidence type="ECO:0000256" key="10">
    <source>
        <dbReference type="ARBA" id="ARBA00022777"/>
    </source>
</evidence>
<comment type="subcellular location">
    <subcellularLocation>
        <location evidence="2">Chromosome</location>
        <location evidence="2">Telomere</location>
    </subcellularLocation>
</comment>
<keyword evidence="9 17" id="KW-0547">Nucleotide-binding</keyword>
<evidence type="ECO:0000256" key="4">
    <source>
        <dbReference type="ARBA" id="ARBA00012513"/>
    </source>
</evidence>
<comment type="caution">
    <text evidence="19">The sequence shown here is derived from an EMBL/GenBank/DDBJ whole genome shotgun (WGS) entry which is preliminary data.</text>
</comment>
<dbReference type="PANTHER" id="PTHR45646">
    <property type="entry name" value="SERINE/THREONINE-PROTEIN KINASE DOA-RELATED"/>
    <property type="match status" value="1"/>
</dbReference>
<comment type="function">
    <text evidence="1">Component of the EKC/KEOPS complex that is required for the formation of a threonylcarbamoyl group on adenosine at position 37 (t(6)A37) in tRNAs that read codons beginning with adenine. The complex is probably involved in the transfer of the threonylcarbamoyl moiety of threonylcarbamoyl-AMP (TC-AMP) to the N6 group of A37. BUD32 has ATPase activity in the context of the EKC/KEOPS complex and likely plays a supporting role to the catalytic subunit KAE1. The EKC/KEOPS complex also promotes both telomere uncapping and telomere elongation. The complex is required for efficient recruitment of transcriptional coactivators.</text>
</comment>
<dbReference type="InterPro" id="IPR000719">
    <property type="entry name" value="Prot_kinase_dom"/>
</dbReference>
<evidence type="ECO:0000256" key="5">
    <source>
        <dbReference type="ARBA" id="ARBA00013948"/>
    </source>
</evidence>
<dbReference type="GeneID" id="36538694"/>
<dbReference type="STRING" id="1392255.A0A2I1BYN6"/>
<evidence type="ECO:0000313" key="20">
    <source>
        <dbReference type="Proteomes" id="UP000234474"/>
    </source>
</evidence>
<dbReference type="InterPro" id="IPR008266">
    <property type="entry name" value="Tyr_kinase_AS"/>
</dbReference>
<evidence type="ECO:0000256" key="15">
    <source>
        <dbReference type="ARBA" id="ARBA00047899"/>
    </source>
</evidence>
<evidence type="ECO:0000313" key="19">
    <source>
        <dbReference type="EMBL" id="PKX90461.1"/>
    </source>
</evidence>
<proteinExistence type="predicted"/>
<evidence type="ECO:0000256" key="16">
    <source>
        <dbReference type="ARBA" id="ARBA00048679"/>
    </source>
</evidence>
<dbReference type="FunFam" id="1.10.510.10:FF:001437">
    <property type="entry name" value="Protein kinase, putative"/>
    <property type="match status" value="1"/>
</dbReference>
<dbReference type="SUPFAM" id="SSF56112">
    <property type="entry name" value="Protein kinase-like (PK-like)"/>
    <property type="match status" value="1"/>
</dbReference>
<keyword evidence="12" id="KW-0158">Chromosome</keyword>
<dbReference type="Gene3D" id="3.30.200.20">
    <property type="entry name" value="Phosphorylase Kinase, domain 1"/>
    <property type="match status" value="1"/>
</dbReference>
<sequence length="455" mass="51883">MPSTVRRSMLTMSDHEDYAPESPIFSQSEEEYDERPFNGLYIDMAPFGLEKIWDYEPGGHHVVQLGDHLGREGEYRVIHKLGSGGFANVWLCQILRNGVPHYVALKILMADYSKDDCPELRVERLRAVGLQKHICLPFDQFRIEGPNGSHLCFVYPVAGPRVSLIAQQFEDPDRSLRKMARQATEVMAALHSHGICHGDFTPSNILLKVEGLDGLPEDEVLKILGEPVKVEVFTESGETPSDPTAPKYLVRPVKFRNVPLPYVVDEILLIDFGESYDVTNPPEELGIPESYRSPELVLENTPGFGSDLWALGCTLFEIRTGRKLFDMFDDDDDSHLFHMVEMLGALPEPWWSTTWKHRKEFFKDETDSLGRAVPVDALAKEQSDLSVERPSIDLALRRGLHYWDLGPGEEFSREIPPDDIEQLVNLLKKILQYEPSRRLTAAEVLEHEWFRLDEN</sequence>
<dbReference type="VEuPathDB" id="FungiDB:P174DRAFT_507168"/>
<organism evidence="19 20">
    <name type="scientific">Aspergillus novofumigatus (strain IBT 16806)</name>
    <dbReference type="NCBI Taxonomy" id="1392255"/>
    <lineage>
        <taxon>Eukaryota</taxon>
        <taxon>Fungi</taxon>
        <taxon>Dikarya</taxon>
        <taxon>Ascomycota</taxon>
        <taxon>Pezizomycotina</taxon>
        <taxon>Eurotiomycetes</taxon>
        <taxon>Eurotiomycetidae</taxon>
        <taxon>Eurotiales</taxon>
        <taxon>Aspergillaceae</taxon>
        <taxon>Aspergillus</taxon>
        <taxon>Aspergillus subgen. Fumigati</taxon>
    </lineage>
</organism>
<feature type="domain" description="Protein kinase" evidence="18">
    <location>
        <begin position="75"/>
        <end position="450"/>
    </location>
</feature>